<gene>
    <name evidence="1" type="primary">rebH_1</name>
    <name evidence="1" type="ORF">Fuma_01240</name>
</gene>
<organism evidence="1 2">
    <name type="scientific">Fuerstiella marisgermanici</name>
    <dbReference type="NCBI Taxonomy" id="1891926"/>
    <lineage>
        <taxon>Bacteria</taxon>
        <taxon>Pseudomonadati</taxon>
        <taxon>Planctomycetota</taxon>
        <taxon>Planctomycetia</taxon>
        <taxon>Planctomycetales</taxon>
        <taxon>Planctomycetaceae</taxon>
        <taxon>Fuerstiella</taxon>
    </lineage>
</organism>
<dbReference type="KEGG" id="fmr:Fuma_01240"/>
<sequence length="521" mass="56955">MNDSTKPDQPSSPTVRFPRRVVILGNDVTVWMAATMLLRHFGRLGIRVTVCPDGPAFTTGFSTYATTTALVDLLKDIGIDEHDMLRACNGTYRLATQFSDWASEGRDFWQPLGMHAQRVDAYPLFDAWFSERKAGRLLRPLHSYAAQWTASLAGKSPHSFSATSAFAKSGHYGFHVDAAGLARWFRSIAVTSGVEEVQAAVEKVAPNGRGGIAQVVCGDGKAVPGDLFLDCRTANDGDASGANWISWNDQFSCDRVASIRTPGKRQVPVFTRVVGHNNGWSRTIPLAAELEHTYAFCSQKESDNDAPKRLQSISNAGMAGSEGVEAKVQVQSIRHGRRSVFWKDNVVALGNAACQLNPVAAMDLHLHQVGIELLMELFPDRKIGRATRAEYNARMSSIADELRDVAELHHALRRSSSANSENGMGTQSAALEQMLAVYDACGAVRATNPESMPSEEIRSFLAGCGRLPDRPSLAIRSIDPNRIQHVLRETVKHNEAAVKDLPLHEELLDWIHAGPFQQSAG</sequence>
<name>A0A1P8WC54_9PLAN</name>
<proteinExistence type="predicted"/>
<dbReference type="EMBL" id="CP017641">
    <property type="protein sequence ID" value="APZ91649.1"/>
    <property type="molecule type" value="Genomic_DNA"/>
</dbReference>
<dbReference type="GO" id="GO:0004497">
    <property type="term" value="F:monooxygenase activity"/>
    <property type="evidence" value="ECO:0007669"/>
    <property type="project" value="InterPro"/>
</dbReference>
<dbReference type="EC" id="1.14.19.9" evidence="1"/>
<keyword evidence="2" id="KW-1185">Reference proteome</keyword>
<dbReference type="OrthoDB" id="462203at2"/>
<keyword evidence="1" id="KW-0560">Oxidoreductase</keyword>
<dbReference type="STRING" id="1891926.Fuma_01240"/>
<dbReference type="AlphaFoldDB" id="A0A1P8WC54"/>
<reference evidence="1 2" key="1">
    <citation type="journal article" date="2016" name="Front. Microbiol.">
        <title>Fuerstia marisgermanicae gen. nov., sp. nov., an Unusual Member of the Phylum Planctomycetes from the German Wadden Sea.</title>
        <authorList>
            <person name="Kohn T."/>
            <person name="Heuer A."/>
            <person name="Jogler M."/>
            <person name="Vollmers J."/>
            <person name="Boedeker C."/>
            <person name="Bunk B."/>
            <person name="Rast P."/>
            <person name="Borchert D."/>
            <person name="Glockner I."/>
            <person name="Freese H.M."/>
            <person name="Klenk H.P."/>
            <person name="Overmann J."/>
            <person name="Kaster A.K."/>
            <person name="Rohde M."/>
            <person name="Wiegand S."/>
            <person name="Jogler C."/>
        </authorList>
    </citation>
    <scope>NUCLEOTIDE SEQUENCE [LARGE SCALE GENOMIC DNA]</scope>
    <source>
        <strain evidence="1 2">NH11</strain>
    </source>
</reference>
<dbReference type="SUPFAM" id="SSF51905">
    <property type="entry name" value="FAD/NAD(P)-binding domain"/>
    <property type="match status" value="1"/>
</dbReference>
<dbReference type="Pfam" id="PF04820">
    <property type="entry name" value="Trp_halogenase"/>
    <property type="match status" value="1"/>
</dbReference>
<dbReference type="PANTHER" id="PTHR43747">
    <property type="entry name" value="FAD-BINDING PROTEIN"/>
    <property type="match status" value="1"/>
</dbReference>
<dbReference type="InterPro" id="IPR036188">
    <property type="entry name" value="FAD/NAD-bd_sf"/>
</dbReference>
<accession>A0A1P8WC54</accession>
<protein>
    <submittedName>
        <fullName evidence="1">Flavin-dependent tryptophan halogenase RebH</fullName>
        <ecNumber evidence="1">1.14.19.9</ecNumber>
    </submittedName>
</protein>
<dbReference type="InterPro" id="IPR050816">
    <property type="entry name" value="Flavin-dep_Halogenase_NPB"/>
</dbReference>
<dbReference type="PANTHER" id="PTHR43747:SF4">
    <property type="entry name" value="FLAVIN-DEPENDENT TRYPTOPHAN HALOGENASE"/>
    <property type="match status" value="1"/>
</dbReference>
<dbReference type="Proteomes" id="UP000187735">
    <property type="component" value="Chromosome"/>
</dbReference>
<evidence type="ECO:0000313" key="2">
    <source>
        <dbReference type="Proteomes" id="UP000187735"/>
    </source>
</evidence>
<dbReference type="RefSeq" id="WP_077023376.1">
    <property type="nucleotide sequence ID" value="NZ_CP017641.1"/>
</dbReference>
<evidence type="ECO:0000313" key="1">
    <source>
        <dbReference type="EMBL" id="APZ91649.1"/>
    </source>
</evidence>
<dbReference type="InterPro" id="IPR006905">
    <property type="entry name" value="Flavin_halogenase"/>
</dbReference>
<dbReference type="Gene3D" id="3.50.50.60">
    <property type="entry name" value="FAD/NAD(P)-binding domain"/>
    <property type="match status" value="1"/>
</dbReference>